<keyword evidence="7" id="KW-1185">Reference proteome</keyword>
<dbReference type="SUPFAM" id="SSF46785">
    <property type="entry name" value="Winged helix' DNA-binding domain"/>
    <property type="match status" value="1"/>
</dbReference>
<dbReference type="InterPro" id="IPR005119">
    <property type="entry name" value="LysR_subst-bd"/>
</dbReference>
<dbReference type="EMBL" id="FNCY01000022">
    <property type="protein sequence ID" value="SDI57605.1"/>
    <property type="molecule type" value="Genomic_DNA"/>
</dbReference>
<feature type="domain" description="HTH lysR-type" evidence="5">
    <location>
        <begin position="1"/>
        <end position="58"/>
    </location>
</feature>
<dbReference type="Proteomes" id="UP000198607">
    <property type="component" value="Unassembled WGS sequence"/>
</dbReference>
<dbReference type="InterPro" id="IPR036390">
    <property type="entry name" value="WH_DNA-bd_sf"/>
</dbReference>
<dbReference type="AlphaFoldDB" id="A0A1G8LPP6"/>
<dbReference type="GO" id="GO:0000976">
    <property type="term" value="F:transcription cis-regulatory region binding"/>
    <property type="evidence" value="ECO:0007669"/>
    <property type="project" value="TreeGrafter"/>
</dbReference>
<dbReference type="Pfam" id="PF03466">
    <property type="entry name" value="LysR_substrate"/>
    <property type="match status" value="1"/>
</dbReference>
<evidence type="ECO:0000256" key="2">
    <source>
        <dbReference type="ARBA" id="ARBA00023015"/>
    </source>
</evidence>
<dbReference type="GO" id="GO:0003700">
    <property type="term" value="F:DNA-binding transcription factor activity"/>
    <property type="evidence" value="ECO:0007669"/>
    <property type="project" value="InterPro"/>
</dbReference>
<dbReference type="Gene3D" id="3.40.190.10">
    <property type="entry name" value="Periplasmic binding protein-like II"/>
    <property type="match status" value="2"/>
</dbReference>
<comment type="similarity">
    <text evidence="1">Belongs to the LysR transcriptional regulatory family.</text>
</comment>
<name>A0A1G8LPP6_9RHOO</name>
<evidence type="ECO:0000256" key="1">
    <source>
        <dbReference type="ARBA" id="ARBA00009437"/>
    </source>
</evidence>
<dbReference type="InterPro" id="IPR036388">
    <property type="entry name" value="WH-like_DNA-bd_sf"/>
</dbReference>
<evidence type="ECO:0000259" key="5">
    <source>
        <dbReference type="PROSITE" id="PS50931"/>
    </source>
</evidence>
<proteinExistence type="inferred from homology"/>
<dbReference type="STRING" id="83767.SAMN05660652_03671"/>
<dbReference type="InterPro" id="IPR000847">
    <property type="entry name" value="LysR_HTH_N"/>
</dbReference>
<dbReference type="PANTHER" id="PTHR30126:SF94">
    <property type="entry name" value="LYSR FAMILY TRANSCRIPTIONAL REGULATOR"/>
    <property type="match status" value="1"/>
</dbReference>
<dbReference type="Gene3D" id="1.10.10.10">
    <property type="entry name" value="Winged helix-like DNA-binding domain superfamily/Winged helix DNA-binding domain"/>
    <property type="match status" value="1"/>
</dbReference>
<evidence type="ECO:0000256" key="3">
    <source>
        <dbReference type="ARBA" id="ARBA00023125"/>
    </source>
</evidence>
<dbReference type="PANTHER" id="PTHR30126">
    <property type="entry name" value="HTH-TYPE TRANSCRIPTIONAL REGULATOR"/>
    <property type="match status" value="1"/>
</dbReference>
<keyword evidence="3 6" id="KW-0238">DNA-binding</keyword>
<organism evidence="6 7">
    <name type="scientific">Propionivibrio dicarboxylicus</name>
    <dbReference type="NCBI Taxonomy" id="83767"/>
    <lineage>
        <taxon>Bacteria</taxon>
        <taxon>Pseudomonadati</taxon>
        <taxon>Pseudomonadota</taxon>
        <taxon>Betaproteobacteria</taxon>
        <taxon>Rhodocyclales</taxon>
        <taxon>Rhodocyclaceae</taxon>
        <taxon>Propionivibrio</taxon>
    </lineage>
</organism>
<reference evidence="6 7" key="1">
    <citation type="submission" date="2016-10" db="EMBL/GenBank/DDBJ databases">
        <authorList>
            <person name="de Groot N.N."/>
        </authorList>
    </citation>
    <scope>NUCLEOTIDE SEQUENCE [LARGE SCALE GENOMIC DNA]</scope>
    <source>
        <strain evidence="6 7">DSM 5885</strain>
    </source>
</reference>
<keyword evidence="4" id="KW-0804">Transcription</keyword>
<evidence type="ECO:0000313" key="6">
    <source>
        <dbReference type="EMBL" id="SDI57605.1"/>
    </source>
</evidence>
<dbReference type="Pfam" id="PF00126">
    <property type="entry name" value="HTH_1"/>
    <property type="match status" value="1"/>
</dbReference>
<accession>A0A1G8LPP6</accession>
<dbReference type="OrthoDB" id="9803735at2"/>
<gene>
    <name evidence="6" type="ORF">SAMN05660652_03671</name>
</gene>
<dbReference type="PROSITE" id="PS50931">
    <property type="entry name" value="HTH_LYSR"/>
    <property type="match status" value="1"/>
</dbReference>
<dbReference type="SUPFAM" id="SSF53850">
    <property type="entry name" value="Periplasmic binding protein-like II"/>
    <property type="match status" value="1"/>
</dbReference>
<evidence type="ECO:0000256" key="4">
    <source>
        <dbReference type="ARBA" id="ARBA00023163"/>
    </source>
</evidence>
<keyword evidence="2" id="KW-0805">Transcription regulation</keyword>
<evidence type="ECO:0000313" key="7">
    <source>
        <dbReference type="Proteomes" id="UP000198607"/>
    </source>
</evidence>
<protein>
    <submittedName>
        <fullName evidence="6">DNA-binding transcriptional regulator, LysR family</fullName>
    </submittedName>
</protein>
<dbReference type="RefSeq" id="WP_091939865.1">
    <property type="nucleotide sequence ID" value="NZ_FNCY01000022.1"/>
</dbReference>
<sequence>MKTAFLHAFLMTVDTGSMAEASRRLNITAAAVAQQIKALEGEIGVELVTRVGKTVRPTEAGYRVIERARTLLQDAANLKAIANLGEVSGELRLGSINTAVESLVPEVVAQLVIAYPDLRFHIKPALSSELFNEVQHGDLDAAVCLHPLFSLPKTLVWQQLREEKLIALAPLSLADKDPHELLRTQPFIRFDRKQWGGQQVDHYLRIANIVPRERIELSHLSAIATLVGRGVGVALVPDTVMPASITSRIVRLPLPINTRPRQLGILWQRASIHEKLINLFVNQAKILCQSSDIQ</sequence>